<accession>A0A9J6EB49</accession>
<comment type="caution">
    <text evidence="2">The sequence shown here is derived from an EMBL/GenBank/DDBJ whole genome shotgun (WGS) entry which is preliminary data.</text>
</comment>
<dbReference type="Pfam" id="PF01431">
    <property type="entry name" value="Peptidase_M13"/>
    <property type="match status" value="1"/>
</dbReference>
<feature type="domain" description="Peptidase M13 C-terminal" evidence="1">
    <location>
        <begin position="9"/>
        <end position="160"/>
    </location>
</feature>
<dbReference type="GO" id="GO:0005886">
    <property type="term" value="C:plasma membrane"/>
    <property type="evidence" value="ECO:0007669"/>
    <property type="project" value="TreeGrafter"/>
</dbReference>
<protein>
    <recommendedName>
        <fullName evidence="1">Peptidase M13 C-terminal domain-containing protein</fullName>
    </recommendedName>
</protein>
<proteinExistence type="predicted"/>
<dbReference type="EMBL" id="JABSTU010000005">
    <property type="protein sequence ID" value="KAH8031481.1"/>
    <property type="molecule type" value="Genomic_DNA"/>
</dbReference>
<dbReference type="AlphaFoldDB" id="A0A9J6EB49"/>
<name>A0A9J6EB49_RHIMP</name>
<dbReference type="VEuPathDB" id="VectorBase:LOC119165311"/>
<evidence type="ECO:0000313" key="2">
    <source>
        <dbReference type="EMBL" id="KAH8031481.1"/>
    </source>
</evidence>
<evidence type="ECO:0000259" key="1">
    <source>
        <dbReference type="Pfam" id="PF01431"/>
    </source>
</evidence>
<dbReference type="PANTHER" id="PTHR11733">
    <property type="entry name" value="ZINC METALLOPROTEASE FAMILY M13 NEPRILYSIN-RELATED"/>
    <property type="match status" value="1"/>
</dbReference>
<dbReference type="InterPro" id="IPR018497">
    <property type="entry name" value="Peptidase_M13_C"/>
</dbReference>
<dbReference type="InterPro" id="IPR000718">
    <property type="entry name" value="Peptidase_M13"/>
</dbReference>
<evidence type="ECO:0000313" key="3">
    <source>
        <dbReference type="Proteomes" id="UP000821866"/>
    </source>
</evidence>
<dbReference type="PANTHER" id="PTHR11733:SF241">
    <property type="entry name" value="GH26575P-RELATED"/>
    <property type="match status" value="1"/>
</dbReference>
<gene>
    <name evidence="2" type="ORF">HPB51_017544</name>
</gene>
<organism evidence="2 3">
    <name type="scientific">Rhipicephalus microplus</name>
    <name type="common">Cattle tick</name>
    <name type="synonym">Boophilus microplus</name>
    <dbReference type="NCBI Taxonomy" id="6941"/>
    <lineage>
        <taxon>Eukaryota</taxon>
        <taxon>Metazoa</taxon>
        <taxon>Ecdysozoa</taxon>
        <taxon>Arthropoda</taxon>
        <taxon>Chelicerata</taxon>
        <taxon>Arachnida</taxon>
        <taxon>Acari</taxon>
        <taxon>Parasitiformes</taxon>
        <taxon>Ixodida</taxon>
        <taxon>Ixodoidea</taxon>
        <taxon>Ixodidae</taxon>
        <taxon>Rhipicephalinae</taxon>
        <taxon>Rhipicephalus</taxon>
        <taxon>Boophilus</taxon>
    </lineage>
</organism>
<reference evidence="2" key="2">
    <citation type="submission" date="2021-09" db="EMBL/GenBank/DDBJ databases">
        <authorList>
            <person name="Jia N."/>
            <person name="Wang J."/>
            <person name="Shi W."/>
            <person name="Du L."/>
            <person name="Sun Y."/>
            <person name="Zhan W."/>
            <person name="Jiang J."/>
            <person name="Wang Q."/>
            <person name="Zhang B."/>
            <person name="Ji P."/>
            <person name="Sakyi L.B."/>
            <person name="Cui X."/>
            <person name="Yuan T."/>
            <person name="Jiang B."/>
            <person name="Yang W."/>
            <person name="Lam T.T.-Y."/>
            <person name="Chang Q."/>
            <person name="Ding S."/>
            <person name="Wang X."/>
            <person name="Zhu J."/>
            <person name="Ruan X."/>
            <person name="Zhao L."/>
            <person name="Wei J."/>
            <person name="Que T."/>
            <person name="Du C."/>
            <person name="Cheng J."/>
            <person name="Dai P."/>
            <person name="Han X."/>
            <person name="Huang E."/>
            <person name="Gao Y."/>
            <person name="Liu J."/>
            <person name="Shao H."/>
            <person name="Ye R."/>
            <person name="Li L."/>
            <person name="Wei W."/>
            <person name="Wang X."/>
            <person name="Wang C."/>
            <person name="Huo Q."/>
            <person name="Li W."/>
            <person name="Guo W."/>
            <person name="Chen H."/>
            <person name="Chen S."/>
            <person name="Zhou L."/>
            <person name="Zhou L."/>
            <person name="Ni X."/>
            <person name="Tian J."/>
            <person name="Zhou Y."/>
            <person name="Sheng Y."/>
            <person name="Liu T."/>
            <person name="Pan Y."/>
            <person name="Xia L."/>
            <person name="Li J."/>
            <person name="Zhao F."/>
            <person name="Cao W."/>
        </authorList>
    </citation>
    <scope>NUCLEOTIDE SEQUENCE</scope>
    <source>
        <strain evidence="2">Rmic-2018</strain>
        <tissue evidence="2">Larvae</tissue>
    </source>
</reference>
<dbReference type="PROSITE" id="PS51885">
    <property type="entry name" value="NEPRILYSIN"/>
    <property type="match status" value="1"/>
</dbReference>
<dbReference type="Proteomes" id="UP000821866">
    <property type="component" value="Chromosome 3"/>
</dbReference>
<dbReference type="GO" id="GO:0016485">
    <property type="term" value="P:protein processing"/>
    <property type="evidence" value="ECO:0007669"/>
    <property type="project" value="TreeGrafter"/>
</dbReference>
<keyword evidence="3" id="KW-1185">Reference proteome</keyword>
<dbReference type="SUPFAM" id="SSF55486">
    <property type="entry name" value="Metalloproteases ('zincins'), catalytic domain"/>
    <property type="match status" value="1"/>
</dbReference>
<dbReference type="GO" id="GO:0004222">
    <property type="term" value="F:metalloendopeptidase activity"/>
    <property type="evidence" value="ECO:0007669"/>
    <property type="project" value="InterPro"/>
</dbReference>
<dbReference type="InterPro" id="IPR024079">
    <property type="entry name" value="MetalloPept_cat_dom_sf"/>
</dbReference>
<sequence>MIAPTGFLLQVVNWWSNASRSKFTSKLQCFQDQYAAEAQAVLALDIDEDFFLDENVADNAIMHPLHDVYRKAMHLSRHTSRESRVPGLESFTMDKLFFVNYAMAHCDRISPNLARRRVLYKDGVPAKLRVNVPLKNYPKFAEVFKCQYNAPMNPERRCELW</sequence>
<reference evidence="2" key="1">
    <citation type="journal article" date="2020" name="Cell">
        <title>Large-Scale Comparative Analyses of Tick Genomes Elucidate Their Genetic Diversity and Vector Capacities.</title>
        <authorList>
            <consortium name="Tick Genome and Microbiome Consortium (TIGMIC)"/>
            <person name="Jia N."/>
            <person name="Wang J."/>
            <person name="Shi W."/>
            <person name="Du L."/>
            <person name="Sun Y."/>
            <person name="Zhan W."/>
            <person name="Jiang J.F."/>
            <person name="Wang Q."/>
            <person name="Zhang B."/>
            <person name="Ji P."/>
            <person name="Bell-Sakyi L."/>
            <person name="Cui X.M."/>
            <person name="Yuan T.T."/>
            <person name="Jiang B.G."/>
            <person name="Yang W.F."/>
            <person name="Lam T.T."/>
            <person name="Chang Q.C."/>
            <person name="Ding S.J."/>
            <person name="Wang X.J."/>
            <person name="Zhu J.G."/>
            <person name="Ruan X.D."/>
            <person name="Zhao L."/>
            <person name="Wei J.T."/>
            <person name="Ye R.Z."/>
            <person name="Que T.C."/>
            <person name="Du C.H."/>
            <person name="Zhou Y.H."/>
            <person name="Cheng J.X."/>
            <person name="Dai P.F."/>
            <person name="Guo W.B."/>
            <person name="Han X.H."/>
            <person name="Huang E.J."/>
            <person name="Li L.F."/>
            <person name="Wei W."/>
            <person name="Gao Y.C."/>
            <person name="Liu J.Z."/>
            <person name="Shao H.Z."/>
            <person name="Wang X."/>
            <person name="Wang C.C."/>
            <person name="Yang T.C."/>
            <person name="Huo Q.B."/>
            <person name="Li W."/>
            <person name="Chen H.Y."/>
            <person name="Chen S.E."/>
            <person name="Zhou L.G."/>
            <person name="Ni X.B."/>
            <person name="Tian J.H."/>
            <person name="Sheng Y."/>
            <person name="Liu T."/>
            <person name="Pan Y.S."/>
            <person name="Xia L.Y."/>
            <person name="Li J."/>
            <person name="Zhao F."/>
            <person name="Cao W.C."/>
        </authorList>
    </citation>
    <scope>NUCLEOTIDE SEQUENCE</scope>
    <source>
        <strain evidence="2">Rmic-2018</strain>
    </source>
</reference>
<dbReference type="Gene3D" id="3.40.390.10">
    <property type="entry name" value="Collagenase (Catalytic Domain)"/>
    <property type="match status" value="1"/>
</dbReference>